<dbReference type="InterPro" id="IPR013616">
    <property type="entry name" value="Chitin_synth_N"/>
</dbReference>
<evidence type="ECO:0000256" key="10">
    <source>
        <dbReference type="ARBA" id="ARBA00024009"/>
    </source>
</evidence>
<feature type="transmembrane region" description="Helical" evidence="11">
    <location>
        <begin position="585"/>
        <end position="605"/>
    </location>
</feature>
<dbReference type="Pfam" id="PF08407">
    <property type="entry name" value="Chitin_synth_1N"/>
    <property type="match status" value="1"/>
</dbReference>
<dbReference type="STRING" id="658196.A0A397SJM4"/>
<feature type="compositionally biased region" description="Low complexity" evidence="13">
    <location>
        <begin position="22"/>
        <end position="39"/>
    </location>
</feature>
<dbReference type="OrthoDB" id="26569at2759"/>
<evidence type="ECO:0000256" key="8">
    <source>
        <dbReference type="ARBA" id="ARBA00023136"/>
    </source>
</evidence>
<keyword evidence="6 11" id="KW-0812">Transmembrane</keyword>
<feature type="compositionally biased region" description="Gly residues" evidence="13">
    <location>
        <begin position="1"/>
        <end position="10"/>
    </location>
</feature>
<dbReference type="GO" id="GO:0030428">
    <property type="term" value="C:cell septum"/>
    <property type="evidence" value="ECO:0007669"/>
    <property type="project" value="TreeGrafter"/>
</dbReference>
<dbReference type="PANTHER" id="PTHR22914">
    <property type="entry name" value="CHITIN SYNTHASE"/>
    <property type="match status" value="1"/>
</dbReference>
<evidence type="ECO:0000256" key="7">
    <source>
        <dbReference type="ARBA" id="ARBA00022989"/>
    </source>
</evidence>
<evidence type="ECO:0000256" key="9">
    <source>
        <dbReference type="ARBA" id="ARBA00023316"/>
    </source>
</evidence>
<comment type="function">
    <text evidence="10 11">Polymerizes chitin, a structural polymer of the cell wall and septum, by transferring the sugar moiety of UDP-GlcNAc to the non-reducing end of the growing chitin polymer.</text>
</comment>
<feature type="transmembrane region" description="Helical" evidence="11">
    <location>
        <begin position="861"/>
        <end position="883"/>
    </location>
</feature>
<feature type="compositionally biased region" description="Pro residues" evidence="13">
    <location>
        <begin position="40"/>
        <end position="54"/>
    </location>
</feature>
<evidence type="ECO:0000256" key="5">
    <source>
        <dbReference type="ARBA" id="ARBA00022679"/>
    </source>
</evidence>
<comment type="caution">
    <text evidence="15">The sequence shown here is derived from an EMBL/GenBank/DDBJ whole genome shotgun (WGS) entry which is preliminary data.</text>
</comment>
<comment type="subcellular location">
    <subcellularLocation>
        <location evidence="1 11">Cell membrane</location>
        <topology evidence="1 11">Multi-pass membrane protein</topology>
    </subcellularLocation>
</comment>
<feature type="transmembrane region" description="Helical" evidence="11">
    <location>
        <begin position="657"/>
        <end position="681"/>
    </location>
</feature>
<evidence type="ECO:0000256" key="1">
    <source>
        <dbReference type="ARBA" id="ARBA00004651"/>
    </source>
</evidence>
<keyword evidence="4 11" id="KW-0328">Glycosyltransferase</keyword>
<dbReference type="GO" id="GO:0005886">
    <property type="term" value="C:plasma membrane"/>
    <property type="evidence" value="ECO:0007669"/>
    <property type="project" value="UniProtKB-SubCell"/>
</dbReference>
<feature type="compositionally biased region" description="Basic and acidic residues" evidence="13">
    <location>
        <begin position="770"/>
        <end position="789"/>
    </location>
</feature>
<feature type="region of interest" description="Disordered" evidence="13">
    <location>
        <begin position="1"/>
        <end position="109"/>
    </location>
</feature>
<evidence type="ECO:0000256" key="4">
    <source>
        <dbReference type="ARBA" id="ARBA00022676"/>
    </source>
</evidence>
<dbReference type="InterPro" id="IPR029044">
    <property type="entry name" value="Nucleotide-diphossugar_trans"/>
</dbReference>
<feature type="compositionally biased region" description="Low complexity" evidence="13">
    <location>
        <begin position="81"/>
        <end position="94"/>
    </location>
</feature>
<keyword evidence="16" id="KW-1185">Reference proteome</keyword>
<dbReference type="GO" id="GO:0006031">
    <property type="term" value="P:chitin biosynthetic process"/>
    <property type="evidence" value="ECO:0007669"/>
    <property type="project" value="UniProtKB-UniRule"/>
</dbReference>
<dbReference type="SUPFAM" id="SSF53448">
    <property type="entry name" value="Nucleotide-diphospho-sugar transferases"/>
    <property type="match status" value="1"/>
</dbReference>
<dbReference type="EMBL" id="QKYT01000368">
    <property type="protein sequence ID" value="RIA86343.1"/>
    <property type="molecule type" value="Genomic_DNA"/>
</dbReference>
<dbReference type="GO" id="GO:0071555">
    <property type="term" value="P:cell wall organization"/>
    <property type="evidence" value="ECO:0007669"/>
    <property type="project" value="UniProtKB-KW"/>
</dbReference>
<feature type="compositionally biased region" description="Polar residues" evidence="13">
    <location>
        <begin position="58"/>
        <end position="77"/>
    </location>
</feature>
<feature type="coiled-coil region" evidence="12">
    <location>
        <begin position="818"/>
        <end position="860"/>
    </location>
</feature>
<reference evidence="15 16" key="1">
    <citation type="submission" date="2018-06" db="EMBL/GenBank/DDBJ databases">
        <title>Comparative genomics reveals the genomic features of Rhizophagus irregularis, R. cerebriforme, R. diaphanum and Gigaspora rosea, and their symbiotic lifestyle signature.</title>
        <authorList>
            <person name="Morin E."/>
            <person name="San Clemente H."/>
            <person name="Chen E.C.H."/>
            <person name="De La Providencia I."/>
            <person name="Hainaut M."/>
            <person name="Kuo A."/>
            <person name="Kohler A."/>
            <person name="Murat C."/>
            <person name="Tang N."/>
            <person name="Roy S."/>
            <person name="Loubradou J."/>
            <person name="Henrissat B."/>
            <person name="Grigoriev I.V."/>
            <person name="Corradi N."/>
            <person name="Roux C."/>
            <person name="Martin F.M."/>
        </authorList>
    </citation>
    <scope>NUCLEOTIDE SEQUENCE [LARGE SCALE GENOMIC DNA]</scope>
    <source>
        <strain evidence="15 16">DAOM 227022</strain>
    </source>
</reference>
<proteinExistence type="inferred from homology"/>
<keyword evidence="8 11" id="KW-0472">Membrane</keyword>
<keyword evidence="3 11" id="KW-1003">Cell membrane</keyword>
<dbReference type="CDD" id="cd04190">
    <property type="entry name" value="Chitin_synth_C"/>
    <property type="match status" value="1"/>
</dbReference>
<evidence type="ECO:0000256" key="2">
    <source>
        <dbReference type="ARBA" id="ARBA00012543"/>
    </source>
</evidence>
<gene>
    <name evidence="15" type="ORF">C1645_878711</name>
</gene>
<dbReference type="Proteomes" id="UP000265703">
    <property type="component" value="Unassembled WGS sequence"/>
</dbReference>
<keyword evidence="5 11" id="KW-0808">Transferase</keyword>
<feature type="transmembrane region" description="Helical" evidence="11">
    <location>
        <begin position="895"/>
        <end position="921"/>
    </location>
</feature>
<evidence type="ECO:0000313" key="15">
    <source>
        <dbReference type="EMBL" id="RIA86343.1"/>
    </source>
</evidence>
<dbReference type="Pfam" id="PF01644">
    <property type="entry name" value="Chitin_synth_1"/>
    <property type="match status" value="1"/>
</dbReference>
<keyword evidence="9 11" id="KW-0961">Cell wall biogenesis/degradation</keyword>
<feature type="compositionally biased region" description="Polar residues" evidence="13">
    <location>
        <begin position="95"/>
        <end position="109"/>
    </location>
</feature>
<dbReference type="InterPro" id="IPR004835">
    <property type="entry name" value="Chitin_synth"/>
</dbReference>
<dbReference type="CDD" id="cd22249">
    <property type="entry name" value="UDM1_RNF168_RNF169-like"/>
    <property type="match status" value="1"/>
</dbReference>
<evidence type="ECO:0000313" key="16">
    <source>
        <dbReference type="Proteomes" id="UP000265703"/>
    </source>
</evidence>
<feature type="compositionally biased region" description="Pro residues" evidence="13">
    <location>
        <begin position="11"/>
        <end position="21"/>
    </location>
</feature>
<comment type="catalytic activity">
    <reaction evidence="11">
        <text>[(1-&gt;4)-N-acetyl-beta-D-glucosaminyl](n) + UDP-N-acetyl-alpha-D-glucosamine = [(1-&gt;4)-N-acetyl-beta-D-glucosaminyl](n+1) + UDP + H(+)</text>
        <dbReference type="Rhea" id="RHEA:16637"/>
        <dbReference type="Rhea" id="RHEA-COMP:9593"/>
        <dbReference type="Rhea" id="RHEA-COMP:9595"/>
        <dbReference type="ChEBI" id="CHEBI:15378"/>
        <dbReference type="ChEBI" id="CHEBI:17029"/>
        <dbReference type="ChEBI" id="CHEBI:57705"/>
        <dbReference type="ChEBI" id="CHEBI:58223"/>
        <dbReference type="EC" id="2.4.1.16"/>
    </reaction>
</comment>
<evidence type="ECO:0000256" key="11">
    <source>
        <dbReference type="RuleBase" id="RU366040"/>
    </source>
</evidence>
<feature type="domain" description="Chitin synthase N-terminal" evidence="14">
    <location>
        <begin position="145"/>
        <end position="207"/>
    </location>
</feature>
<keyword evidence="7 11" id="KW-1133">Transmembrane helix</keyword>
<accession>A0A397SJM4</accession>
<organism evidence="15 16">
    <name type="scientific">Glomus cerebriforme</name>
    <dbReference type="NCBI Taxonomy" id="658196"/>
    <lineage>
        <taxon>Eukaryota</taxon>
        <taxon>Fungi</taxon>
        <taxon>Fungi incertae sedis</taxon>
        <taxon>Mucoromycota</taxon>
        <taxon>Glomeromycotina</taxon>
        <taxon>Glomeromycetes</taxon>
        <taxon>Glomerales</taxon>
        <taxon>Glomeraceae</taxon>
        <taxon>Glomus</taxon>
    </lineage>
</organism>
<dbReference type="AlphaFoldDB" id="A0A397SJM4"/>
<evidence type="ECO:0000256" key="13">
    <source>
        <dbReference type="SAM" id="MobiDB-lite"/>
    </source>
</evidence>
<dbReference type="PANTHER" id="PTHR22914:SF9">
    <property type="entry name" value="CHITIN SYNTHASE 1"/>
    <property type="match status" value="1"/>
</dbReference>
<evidence type="ECO:0000256" key="6">
    <source>
        <dbReference type="ARBA" id="ARBA00022692"/>
    </source>
</evidence>
<keyword evidence="12" id="KW-0175">Coiled coil</keyword>
<evidence type="ECO:0000256" key="12">
    <source>
        <dbReference type="SAM" id="Coils"/>
    </source>
</evidence>
<evidence type="ECO:0000259" key="14">
    <source>
        <dbReference type="Pfam" id="PF08407"/>
    </source>
</evidence>
<sequence length="934" mass="106797">MSGYGQGQGGYPPPPPPPPPVGGTYSPYSFSPQSSSTYPNGPPSNLYPPQPLAPFPRQDSSSSDFSYNNTINSNTGTEFMPTPHHQQSSSSTSSEFPQQIPGSTISSQNNSGQFTVEIIQTQQTQPESQIHVGEVPIIQPRRYKQQQVRLDNGHFVYNCPVSTKLTTSVPRRGEEEFDKVRYTACTCDPDDFQKEKYVLRQEIYKRHQIEIFIVITMYNEDAQLFARTFYGVVKNIHKLCKRDRSRVWDKDGWKKVVVCVVSDGYEEINKTTKAYLAAIGVYQEGVIKKEVDNKSVTAHIFEYTSQLCLDPDMKPVGEKVDYTPIQVLFCLKEENTKKINSHRWFFNAFGRNLNPNVCILLDAGTKPGGNSIYHLWKAFDMNPYIGGACGEIIAMKGKHRENLLNPLVAAQNFEYKMSNILDKPLESVFGYITVLPGAFSAYRYAALANEKVHGTDEEVGPLASYFMGEKLHAQKLIGSDGKIKDEKIKTGLFEANMYLAEDRILCFELVSKRNASWVLHYVKSAYAETDVPDDIIELIRQRRRWLNGSFFASLFAISHTFNIWRSRHTAWRKTLLLIEMFYQTYNLAFSWFALGNLYLTFFILGNSLATDEQAISGLWSKTAGTIIFSFLKYIYIALIIFQFALALGNKPKSAKWAYVFSTVFFAVLMVYMLFAAAWITYKGVTASKVQLNGPDVNTVNSIFNDYTFRNVIISLISTYGLYFLASFLFFEPGHMFHSFLQYMLLVPFYVNVLNVYAFCNIHDVSWGTKGEPKKKEHDEKDKVDVKEGQDATVSMPENIDEEYEKVQDLLDPKKQEILKIQEKSRQEEKERNKEYTKEEIKELQKKLEEAQKEKNAMFRTYLVFSWMISNGILIAVITSFSPTLEVFTSEQKGNFYFAFILWSVACLAAFRFIGSCIYLIFRLFTESIFDGLIK</sequence>
<evidence type="ECO:0000256" key="3">
    <source>
        <dbReference type="ARBA" id="ARBA00022475"/>
    </source>
</evidence>
<comment type="similarity">
    <text evidence="11">Belongs to the chitin synthase family.</text>
</comment>
<protein>
    <recommendedName>
        <fullName evidence="2 11">Chitin synthase</fullName>
        <ecNumber evidence="2 11">2.4.1.16</ecNumber>
    </recommendedName>
</protein>
<feature type="transmembrane region" description="Helical" evidence="11">
    <location>
        <begin position="711"/>
        <end position="730"/>
    </location>
</feature>
<feature type="region of interest" description="Disordered" evidence="13">
    <location>
        <begin position="769"/>
        <end position="797"/>
    </location>
</feature>
<name>A0A397SJM4_9GLOM</name>
<dbReference type="EC" id="2.4.1.16" evidence="2 11"/>
<dbReference type="GO" id="GO:0004100">
    <property type="term" value="F:chitin synthase activity"/>
    <property type="evidence" value="ECO:0007669"/>
    <property type="project" value="UniProtKB-UniRule"/>
</dbReference>
<feature type="transmembrane region" description="Helical" evidence="11">
    <location>
        <begin position="625"/>
        <end position="645"/>
    </location>
</feature>